<dbReference type="EMBL" id="OZ075134">
    <property type="protein sequence ID" value="CAL4995062.1"/>
    <property type="molecule type" value="Genomic_DNA"/>
</dbReference>
<dbReference type="AlphaFoldDB" id="A0ABC9B5K2"/>
<evidence type="ECO:0000313" key="2">
    <source>
        <dbReference type="EMBL" id="CAL4995062.1"/>
    </source>
</evidence>
<dbReference type="PANTHER" id="PTHR33463">
    <property type="entry name" value="NB-ARC DOMAIN-CONTAINING PROTEIN-RELATED"/>
    <property type="match status" value="1"/>
</dbReference>
<protein>
    <recommendedName>
        <fullName evidence="1">Disease resistance protein At4g27190-like leucine-rich repeats domain-containing protein</fullName>
    </recommendedName>
</protein>
<name>A0ABC9B5K2_9POAL</name>
<evidence type="ECO:0000313" key="3">
    <source>
        <dbReference type="Proteomes" id="UP001497457"/>
    </source>
</evidence>
<sequence length="1022" mass="116044">MRTKVITAYTIDRAAQQIIEELKEDAAGTARGTTASSSRRNNVIYFDGWYGLGASEVLREVGRRLTPAASPSPAGRRRAPAATGPEFSQIFHIDCSKWESRRAMQRTIAEQLELPTRVMDMLDAQDEEDDYKGIAKGYRDVIQQVAEETGQHIQKLNRRFLVIFHNGSNEEINLDSFGFPLSGYSGNKVLWSFQGRFRLYPRTKVDRALESTRTTDVVLSVGRPRPCSFDILIHEAAEVAREVNIDWTAEAVANCFMYMIQLHGMGNGFDDYDLATHGFNYWICDGIVQLQQKKDIGGTADEDGADRLWLSCYALQREMRLDADYYQKSYLTSPVAILPMCIPYWTSPSYGFMQIPADQDGHGRIPEGLFQRFNNVSVLKLSACRFSFTSPPFLCCHSLRFLWLDNCQDEISLDDEAGKEEDIRRCFQRLWVLDMRWSSSTFLSAKMMGFMTQLRELNVTRQSIDDMAAFLQVAPHNVRRLRVMNSYYQTTGARLRSDLEIPLFRRDKMELLDLSKNCTIGMKRFLVSSCSSLETLIVDESDSLEVIHLERCSKLKNPLFSGDFFELRTLRLIGCEAVEILDLSAVAAPELDELTLLDCGKLRAIMWPPAAEDKRKRYLDKLCIGTTQEEGTAARGIGISPTDFDWYVSVRDARLLGSLEPVKGPNHAHVEISTLGSSSSARPCAEDYKIKNSIGQHVVQLLQDNATYADVAGTFNKDTSMQQQEANSDACWAIMCACPPPPYLTPHGHGCYIHVQDQMTRTRQQSQTAGLAVPGFICDDARILDVHDSLFVTSILAAPVGSRWNQLEWCRVERCPKLECVFGPGVRVEPGQRGDPDPDPFSKLRTIWVSHLPSASSIFEHNIVHDLLQNHKSVFGNLTLLHLHCCPRMKYAVPLSVRNFGNLETLEITWCDDLTWVFQPFYFANAPVLPRLKRIRLHELPMLQGFSTRGTTFAPDLQTIKIRGCWSLNTLPEVGGKNLVECDCEKEWWDKLKWSTEVQKNYYKPTHPRYYKKTMLRGSPLR</sequence>
<dbReference type="InterPro" id="IPR057135">
    <property type="entry name" value="At4g27190-like_LRR"/>
</dbReference>
<dbReference type="SUPFAM" id="SSF52047">
    <property type="entry name" value="RNI-like"/>
    <property type="match status" value="1"/>
</dbReference>
<reference evidence="3" key="1">
    <citation type="submission" date="2024-06" db="EMBL/GenBank/DDBJ databases">
        <authorList>
            <person name="Ryan C."/>
        </authorList>
    </citation>
    <scope>NUCLEOTIDE SEQUENCE [LARGE SCALE GENOMIC DNA]</scope>
</reference>
<reference evidence="2 3" key="2">
    <citation type="submission" date="2024-10" db="EMBL/GenBank/DDBJ databases">
        <authorList>
            <person name="Ryan C."/>
        </authorList>
    </citation>
    <scope>NUCLEOTIDE SEQUENCE [LARGE SCALE GENOMIC DNA]</scope>
</reference>
<dbReference type="PANTHER" id="PTHR33463:SF148">
    <property type="entry name" value="NB-ARC DOMAIN-CONTAINING PROTEIN"/>
    <property type="match status" value="1"/>
</dbReference>
<dbReference type="InterPro" id="IPR050905">
    <property type="entry name" value="Plant_NBS-LRR"/>
</dbReference>
<dbReference type="Proteomes" id="UP001497457">
    <property type="component" value="Chromosome 24b"/>
</dbReference>
<dbReference type="Pfam" id="PF23247">
    <property type="entry name" value="LRR_RPS2"/>
    <property type="match status" value="1"/>
</dbReference>
<dbReference type="InterPro" id="IPR032675">
    <property type="entry name" value="LRR_dom_sf"/>
</dbReference>
<proteinExistence type="predicted"/>
<evidence type="ECO:0000259" key="1">
    <source>
        <dbReference type="Pfam" id="PF23247"/>
    </source>
</evidence>
<dbReference type="Gene3D" id="3.80.10.10">
    <property type="entry name" value="Ribonuclease Inhibitor"/>
    <property type="match status" value="2"/>
</dbReference>
<accession>A0ABC9B5K2</accession>
<gene>
    <name evidence="2" type="ORF">URODEC1_LOCUS62190</name>
</gene>
<keyword evidence="3" id="KW-1185">Reference proteome</keyword>
<feature type="domain" description="Disease resistance protein At4g27190-like leucine-rich repeats" evidence="1">
    <location>
        <begin position="860"/>
        <end position="971"/>
    </location>
</feature>
<organism evidence="2 3">
    <name type="scientific">Urochloa decumbens</name>
    <dbReference type="NCBI Taxonomy" id="240449"/>
    <lineage>
        <taxon>Eukaryota</taxon>
        <taxon>Viridiplantae</taxon>
        <taxon>Streptophyta</taxon>
        <taxon>Embryophyta</taxon>
        <taxon>Tracheophyta</taxon>
        <taxon>Spermatophyta</taxon>
        <taxon>Magnoliopsida</taxon>
        <taxon>Liliopsida</taxon>
        <taxon>Poales</taxon>
        <taxon>Poaceae</taxon>
        <taxon>PACMAD clade</taxon>
        <taxon>Panicoideae</taxon>
        <taxon>Panicodae</taxon>
        <taxon>Paniceae</taxon>
        <taxon>Melinidinae</taxon>
        <taxon>Urochloa</taxon>
    </lineage>
</organism>